<dbReference type="InterPro" id="IPR049435">
    <property type="entry name" value="Cas_Cas6_C"/>
</dbReference>
<comment type="similarity">
    <text evidence="1">Belongs to the CRISPR-associated protein Cas6/Cse3/CasE family.</text>
</comment>
<dbReference type="EMBL" id="JBHUHR010000039">
    <property type="protein sequence ID" value="MFD2036217.1"/>
    <property type="molecule type" value="Genomic_DNA"/>
</dbReference>
<protein>
    <submittedName>
        <fullName evidence="5">CRISPR-associated endoribonuclease Cas6</fullName>
    </submittedName>
</protein>
<dbReference type="PANTHER" id="PTHR36984:SF1">
    <property type="entry name" value="CRISPR-ASSOCIATED ENDORIBONUCLEASE CAS6 1"/>
    <property type="match status" value="1"/>
</dbReference>
<dbReference type="InterPro" id="IPR010156">
    <property type="entry name" value="CRISPR-assoc_prot_Cas6"/>
</dbReference>
<sequence length="275" mass="31642">MQFLVKLKRGSTANIFPQTYQFQLSTALEKMLKGADMDSMLDIYGNQNNSRRVYPFTFSNLNFDYFKNDTTHETITHIGDIACLDLRILVDDSTVDYVHHLLVGQKIGFVGTEGNVEYTIVELNEIPKLDFKEEMVYKTVSPLYLVNDINTGEKEYISPDDNRYSMMFKKNLLKRFSSFFPELESIQHVEDYCPEIKFETLSNIQENDVVFQNNRGESTRFTAYNFDFKLRASPILQELGYYGGFGAQNMLGFGCVAIKSPSSFKQTFSGHHILS</sequence>
<accession>A0ABW4VPR9</accession>
<evidence type="ECO:0000313" key="5">
    <source>
        <dbReference type="EMBL" id="MFD2036217.1"/>
    </source>
</evidence>
<evidence type="ECO:0000259" key="4">
    <source>
        <dbReference type="Pfam" id="PF01881"/>
    </source>
</evidence>
<keyword evidence="3" id="KW-0051">Antiviral defense</keyword>
<reference evidence="6" key="1">
    <citation type="journal article" date="2019" name="Int. J. Syst. Evol. Microbiol.">
        <title>The Global Catalogue of Microorganisms (GCM) 10K type strain sequencing project: providing services to taxonomists for standard genome sequencing and annotation.</title>
        <authorList>
            <consortium name="The Broad Institute Genomics Platform"/>
            <consortium name="The Broad Institute Genome Sequencing Center for Infectious Disease"/>
            <person name="Wu L."/>
            <person name="Ma J."/>
        </authorList>
    </citation>
    <scope>NUCLEOTIDE SEQUENCE [LARGE SCALE GENOMIC DNA]</scope>
    <source>
        <strain evidence="6">CGMCC 1.15180</strain>
    </source>
</reference>
<dbReference type="CDD" id="cd21140">
    <property type="entry name" value="Cas6_I-like"/>
    <property type="match status" value="1"/>
</dbReference>
<organism evidence="5 6">
    <name type="scientific">Belliella marina</name>
    <dbReference type="NCBI Taxonomy" id="1644146"/>
    <lineage>
        <taxon>Bacteria</taxon>
        <taxon>Pseudomonadati</taxon>
        <taxon>Bacteroidota</taxon>
        <taxon>Cytophagia</taxon>
        <taxon>Cytophagales</taxon>
        <taxon>Cyclobacteriaceae</taxon>
        <taxon>Belliella</taxon>
    </lineage>
</organism>
<comment type="caution">
    <text evidence="5">The sequence shown here is derived from an EMBL/GenBank/DDBJ whole genome shotgun (WGS) entry which is preliminary data.</text>
</comment>
<dbReference type="InterPro" id="IPR045747">
    <property type="entry name" value="CRISPR-assoc_prot_Cas6_N_sf"/>
</dbReference>
<dbReference type="Gene3D" id="3.30.70.1900">
    <property type="match status" value="1"/>
</dbReference>
<feature type="domain" description="CRISPR associated protein Cas6 C-terminal" evidence="4">
    <location>
        <begin position="130"/>
        <end position="258"/>
    </location>
</feature>
<dbReference type="Proteomes" id="UP001597361">
    <property type="component" value="Unassembled WGS sequence"/>
</dbReference>
<dbReference type="RefSeq" id="WP_376887247.1">
    <property type="nucleotide sequence ID" value="NZ_JBHUHR010000039.1"/>
</dbReference>
<proteinExistence type="inferred from homology"/>
<evidence type="ECO:0000256" key="2">
    <source>
        <dbReference type="ARBA" id="ARBA00022884"/>
    </source>
</evidence>
<dbReference type="PANTHER" id="PTHR36984">
    <property type="entry name" value="CRISPR-ASSOCIATED ENDORIBONUCLEASE CAS6 1"/>
    <property type="match status" value="1"/>
</dbReference>
<dbReference type="Gene3D" id="3.30.70.1890">
    <property type="match status" value="1"/>
</dbReference>
<name>A0ABW4VPR9_9BACT</name>
<keyword evidence="2" id="KW-0694">RNA-binding</keyword>
<keyword evidence="6" id="KW-1185">Reference proteome</keyword>
<gene>
    <name evidence="5" type="ORF">ACFSKL_15545</name>
</gene>
<evidence type="ECO:0000256" key="3">
    <source>
        <dbReference type="ARBA" id="ARBA00023118"/>
    </source>
</evidence>
<evidence type="ECO:0000256" key="1">
    <source>
        <dbReference type="ARBA" id="ARBA00005937"/>
    </source>
</evidence>
<dbReference type="Pfam" id="PF01881">
    <property type="entry name" value="Cas_Cas6_C"/>
    <property type="match status" value="1"/>
</dbReference>
<evidence type="ECO:0000313" key="6">
    <source>
        <dbReference type="Proteomes" id="UP001597361"/>
    </source>
</evidence>